<dbReference type="PANTHER" id="PTHR11960">
    <property type="entry name" value="EUKARYOTIC TRANSLATION INITIATION FACTOR 4E RELATED"/>
    <property type="match status" value="1"/>
</dbReference>
<keyword evidence="3" id="KW-0648">Protein biosynthesis</keyword>
<proteinExistence type="predicted"/>
<protein>
    <recommendedName>
        <fullName evidence="5">Eukaryotic translation initiation factor 4E</fullName>
    </recommendedName>
</protein>
<evidence type="ECO:0000256" key="2">
    <source>
        <dbReference type="ARBA" id="ARBA00022884"/>
    </source>
</evidence>
<dbReference type="EMBL" id="MN739460">
    <property type="protein sequence ID" value="QHT05862.1"/>
    <property type="molecule type" value="Genomic_DNA"/>
</dbReference>
<dbReference type="GO" id="GO:0000340">
    <property type="term" value="F:RNA 7-methylguanosine cap binding"/>
    <property type="evidence" value="ECO:0007669"/>
    <property type="project" value="TreeGrafter"/>
</dbReference>
<dbReference type="SUPFAM" id="SSF55418">
    <property type="entry name" value="eIF4e-like"/>
    <property type="match status" value="1"/>
</dbReference>
<organism evidence="4">
    <name type="scientific">viral metagenome</name>
    <dbReference type="NCBI Taxonomy" id="1070528"/>
    <lineage>
        <taxon>unclassified sequences</taxon>
        <taxon>metagenomes</taxon>
        <taxon>organismal metagenomes</taxon>
    </lineage>
</organism>
<accession>A0A6C0CP24</accession>
<dbReference type="AlphaFoldDB" id="A0A6C0CP24"/>
<dbReference type="Pfam" id="PF01652">
    <property type="entry name" value="IF4E"/>
    <property type="match status" value="1"/>
</dbReference>
<sequence length="173" mass="20012">MTSNSAVMERKLSTHTLSDKWVLWAHLPHVTDWSNKSYIPIQEISSVEEIVSLYNIIPEAMVKNCMLFLMRKDIFPSWEDPKNRKGGCFSFKVNNKKVSDIWKKLSYSLLGETLSNNKILMKNITGITISPKKAFCIIKVWTTDLMFQNPNEITNIEGLSTHGCIFKRHKPEY</sequence>
<keyword evidence="2" id="KW-0694">RNA-binding</keyword>
<dbReference type="PANTHER" id="PTHR11960:SF8">
    <property type="entry name" value="EUKARYOTIC TRANSLATION INITIATION FACTOR 4E1-RELATED"/>
    <property type="match status" value="1"/>
</dbReference>
<dbReference type="Gene3D" id="3.30.760.10">
    <property type="entry name" value="RNA Cap, Translation Initiation Factor Eif4e"/>
    <property type="match status" value="1"/>
</dbReference>
<evidence type="ECO:0000256" key="3">
    <source>
        <dbReference type="ARBA" id="ARBA00022917"/>
    </source>
</evidence>
<dbReference type="InterPro" id="IPR023398">
    <property type="entry name" value="TIF_eIF4e-like"/>
</dbReference>
<dbReference type="GO" id="GO:0003743">
    <property type="term" value="F:translation initiation factor activity"/>
    <property type="evidence" value="ECO:0007669"/>
    <property type="project" value="UniProtKB-KW"/>
</dbReference>
<dbReference type="InterPro" id="IPR001040">
    <property type="entry name" value="TIF_eIF_4E"/>
</dbReference>
<evidence type="ECO:0008006" key="5">
    <source>
        <dbReference type="Google" id="ProtNLM"/>
    </source>
</evidence>
<name>A0A6C0CP24_9ZZZZ</name>
<evidence type="ECO:0000256" key="1">
    <source>
        <dbReference type="ARBA" id="ARBA00022540"/>
    </source>
</evidence>
<evidence type="ECO:0000313" key="4">
    <source>
        <dbReference type="EMBL" id="QHT05862.1"/>
    </source>
</evidence>
<keyword evidence="1" id="KW-0396">Initiation factor</keyword>
<reference evidence="4" key="1">
    <citation type="journal article" date="2020" name="Nature">
        <title>Giant virus diversity and host interactions through global metagenomics.</title>
        <authorList>
            <person name="Schulz F."/>
            <person name="Roux S."/>
            <person name="Paez-Espino D."/>
            <person name="Jungbluth S."/>
            <person name="Walsh D.A."/>
            <person name="Denef V.J."/>
            <person name="McMahon K.D."/>
            <person name="Konstantinidis K.T."/>
            <person name="Eloe-Fadrosh E.A."/>
            <person name="Kyrpides N.C."/>
            <person name="Woyke T."/>
        </authorList>
    </citation>
    <scope>NUCLEOTIDE SEQUENCE</scope>
    <source>
        <strain evidence="4">GVMAG-M-3300021425-14</strain>
    </source>
</reference>
<dbReference type="GO" id="GO:0016281">
    <property type="term" value="C:eukaryotic translation initiation factor 4F complex"/>
    <property type="evidence" value="ECO:0007669"/>
    <property type="project" value="TreeGrafter"/>
</dbReference>